<comment type="caution">
    <text evidence="1">The sequence shown here is derived from an EMBL/GenBank/DDBJ whole genome shotgun (WGS) entry which is preliminary data.</text>
</comment>
<reference evidence="1" key="2">
    <citation type="journal article" date="2021" name="PeerJ">
        <title>Extensive microbial diversity within the chicken gut microbiome revealed by metagenomics and culture.</title>
        <authorList>
            <person name="Gilroy R."/>
            <person name="Ravi A."/>
            <person name="Getino M."/>
            <person name="Pursley I."/>
            <person name="Horton D.L."/>
            <person name="Alikhan N.F."/>
            <person name="Baker D."/>
            <person name="Gharbi K."/>
            <person name="Hall N."/>
            <person name="Watson M."/>
            <person name="Adriaenssens E.M."/>
            <person name="Foster-Nyarko E."/>
            <person name="Jarju S."/>
            <person name="Secka A."/>
            <person name="Antonio M."/>
            <person name="Oren A."/>
            <person name="Chaudhuri R.R."/>
            <person name="La Ragione R."/>
            <person name="Hildebrand F."/>
            <person name="Pallen M.J."/>
        </authorList>
    </citation>
    <scope>NUCLEOTIDE SEQUENCE</scope>
    <source>
        <strain evidence="1">2478</strain>
    </source>
</reference>
<name>A0A9D9IXI8_9BACT</name>
<accession>A0A9D9IXI8</accession>
<dbReference type="AlphaFoldDB" id="A0A9D9IXI8"/>
<sequence length="315" mass="36546">MTFYRIIEHIIKERILTFKDLSFSRTSRPEYQTAVAMVDGKQYHGGMCDRFKGMVSLYAYCKQRGIEFRILYNYPFDLSEYLVPSSYDWRLKEGEFSGCFRDCRIIYLRGESGHRLTRLRTKKQIHFYGNMDILDVLNKDRGTSYRWGELFKELFRPSEALASQLADLHTGIGEEYDAAVFRFQNLLGDFPEYRFKPLESRQEREKLKEKCLAAVRELAARPENGRKLLVTSDSESFLQEVSGIEGTFVIPGTVVHMDGGGKRNGSSHMKSFLDFFMLTEARSVSCIGTKEMYPSQFPMYAAKVNGIPFRRITLE</sequence>
<dbReference type="EMBL" id="JADILZ010000106">
    <property type="protein sequence ID" value="MBO8479353.1"/>
    <property type="molecule type" value="Genomic_DNA"/>
</dbReference>
<gene>
    <name evidence="1" type="ORF">IAB80_10790</name>
</gene>
<evidence type="ECO:0000313" key="2">
    <source>
        <dbReference type="Proteomes" id="UP000823771"/>
    </source>
</evidence>
<dbReference type="Proteomes" id="UP000823771">
    <property type="component" value="Unassembled WGS sequence"/>
</dbReference>
<protein>
    <submittedName>
        <fullName evidence="1">Uncharacterized protein</fullName>
    </submittedName>
</protein>
<reference evidence="1" key="1">
    <citation type="submission" date="2020-10" db="EMBL/GenBank/DDBJ databases">
        <authorList>
            <person name="Gilroy R."/>
        </authorList>
    </citation>
    <scope>NUCLEOTIDE SEQUENCE</scope>
    <source>
        <strain evidence="1">2478</strain>
    </source>
</reference>
<evidence type="ECO:0000313" key="1">
    <source>
        <dbReference type="EMBL" id="MBO8479353.1"/>
    </source>
</evidence>
<proteinExistence type="predicted"/>
<organism evidence="1 2">
    <name type="scientific">Candidatus Cryptobacteroides excrementipullorum</name>
    <dbReference type="NCBI Taxonomy" id="2840761"/>
    <lineage>
        <taxon>Bacteria</taxon>
        <taxon>Pseudomonadati</taxon>
        <taxon>Bacteroidota</taxon>
        <taxon>Bacteroidia</taxon>
        <taxon>Bacteroidales</taxon>
        <taxon>Candidatus Cryptobacteroides</taxon>
    </lineage>
</organism>